<dbReference type="Pfam" id="PF04500">
    <property type="entry name" value="FLYWCH"/>
    <property type="match status" value="8"/>
</dbReference>
<keyword evidence="2 4" id="KW-0863">Zinc-finger</keyword>
<feature type="domain" description="C2H2-type" evidence="5">
    <location>
        <begin position="1299"/>
        <end position="1327"/>
    </location>
</feature>
<dbReference type="InterPro" id="IPR013087">
    <property type="entry name" value="Znf_C2H2_type"/>
</dbReference>
<accession>A0A7R8V906</accession>
<evidence type="ECO:0000256" key="2">
    <source>
        <dbReference type="ARBA" id="ARBA00022771"/>
    </source>
</evidence>
<evidence type="ECO:0000256" key="1">
    <source>
        <dbReference type="ARBA" id="ARBA00022723"/>
    </source>
</evidence>
<evidence type="ECO:0000256" key="3">
    <source>
        <dbReference type="ARBA" id="ARBA00022833"/>
    </source>
</evidence>
<dbReference type="SUPFAM" id="SSF57667">
    <property type="entry name" value="beta-beta-alpha zinc fingers"/>
    <property type="match status" value="1"/>
</dbReference>
<dbReference type="GO" id="GO:0008270">
    <property type="term" value="F:zinc ion binding"/>
    <property type="evidence" value="ECO:0007669"/>
    <property type="project" value="UniProtKB-KW"/>
</dbReference>
<keyword evidence="1" id="KW-0479">Metal-binding</keyword>
<evidence type="ECO:0000313" key="6">
    <source>
        <dbReference type="EMBL" id="CAD7193851.1"/>
    </source>
</evidence>
<reference evidence="6" key="1">
    <citation type="submission" date="2020-11" db="EMBL/GenBank/DDBJ databases">
        <authorList>
            <person name="Tran Van P."/>
        </authorList>
    </citation>
    <scope>NUCLEOTIDE SEQUENCE</scope>
</reference>
<dbReference type="Gene3D" id="3.30.160.60">
    <property type="entry name" value="Classic Zinc Finger"/>
    <property type="match status" value="1"/>
</dbReference>
<sequence length="1338" mass="152585">MQDAQYKSEYRKKVGYLLIGFQHRLALRSSACRSIQRTQTKRWFHQLDFTAIANQNRPGCSRKRPAIDLLKQFLKSTITTSYYPFGVYTWVIITLMGNELGRLNLEEVNPHLHGGRLENHLGPPHRSISPDQDSNLDLPVLNSLAQHETSMLTNYSTEASELQFQQTGRGRIFLMYNGNRFNLNRQSGPKSFWKCSLYLKSGCRGRLVTLENQVTKSSPHNHLPREHLLGKVDISGGRSCQERNLMGSLFIVGPLQYIRSRKGNLQLVYKDYIYNTDHCQNDRVFWRCSEHQSKKCKARVVTAGNMLLEKCLQHLHDSHYWKIQEKRPFRFIRSKRGKPQLLHNGYAYNAYYQNAGKVNWRLCQYHKTMIKDASKRRTSSAAIEGTRLVRFSSLVFSNLESGESRLIPTWNHFHTIAPVEQTIISQGQQHLAERDIYACNNYQCKESTHQHNGPSTTKRTRLSDSQLCNNVTLSVYNSLRKHNRAYTFIQSRKGKLQLLYEGYIYNNHHMAKTGVLWRCVKYYSLRCRGMCKTVNECLVPLNNVHNHSREFEATFLPSARGHTQLVYNGFLYTRNNQAGDKSFWRCIDYPTLKCCARCVTVGSVLTVVSGQHVHPPPESKIQRLKSMVVRGSYLAVQPGVKASTVRLPQGESEEGNCLGRRALGGTTPPISLFDAAENPTSQAYVDLNIVNTYNAISPTFSCNKVAELSQNCSKLLPFCVLTPNLPSSKAGVVRPNWLTTITFIINRMVATAEYFGDVQSMGKQNVVHVLLNHFLVKFAKVIMLQAALHRANKRQYVACCILPSVSSAKCDFATKVACCHVLLLPSRQQCVPRQQNHRGVPIEDGEINVRIQIGSTEDGFTLSFHTNAGRVYDGHMEIIIGYYELSLIPQPPTIQARDHMAAHYYPALLILLACPLTSLHMRTCCFATAQSQQFHVKSHHQYKSRLSRIPWDSSVPSPIPSNKNTGFWSRPIFIDSGRAGGTYQLVINKFIYNKERSRGKKIFWRCSDRAKTGCPSRSLHCNYLCERCITSNWGGSGSAFFIEAKKPGRYWLAFSDFIYRQDRVTEERTFWRCVDSSATGCRARCVTFQNQCEPRSNVLGNVTKRPKLNPESHHSEVIEFAVDLEVTSSGFSPPSDITVCIKNGPMQPKILELTNGASLLLQQKVDMRIKAGALSLAHQYSTIQDLSHAQVIIQSKLKADSVMDGYRFYCERVQKMNIVWHCVSYHRLKCTASCQTFDQKVRIRVYEYTVRVVSVGKQGNLVRTFDQSLYVACMVCGKTMRKTSLRTHMQDKHLQTEPVLCKFCPKIFKTPNSLQNHLSIYHRDEKGVKEKKSSDSNF</sequence>
<gene>
    <name evidence="6" type="ORF">TDIB3V08_LOCUS291</name>
</gene>
<dbReference type="InterPro" id="IPR036236">
    <property type="entry name" value="Znf_C2H2_sf"/>
</dbReference>
<dbReference type="SMART" id="SM00355">
    <property type="entry name" value="ZnF_C2H2"/>
    <property type="match status" value="2"/>
</dbReference>
<dbReference type="PANTHER" id="PTHR31665">
    <property type="entry name" value="FLYWCH FAMILY MEMBER 2-RELATED"/>
    <property type="match status" value="1"/>
</dbReference>
<dbReference type="InterPro" id="IPR040312">
    <property type="entry name" value="FWCH1/FWCH2"/>
</dbReference>
<evidence type="ECO:0000256" key="4">
    <source>
        <dbReference type="PROSITE-ProRule" id="PRU00042"/>
    </source>
</evidence>
<dbReference type="PROSITE" id="PS50157">
    <property type="entry name" value="ZINC_FINGER_C2H2_2"/>
    <property type="match status" value="1"/>
</dbReference>
<dbReference type="PROSITE" id="PS00028">
    <property type="entry name" value="ZINC_FINGER_C2H2_1"/>
    <property type="match status" value="1"/>
</dbReference>
<proteinExistence type="predicted"/>
<dbReference type="Gene3D" id="2.20.25.240">
    <property type="match status" value="8"/>
</dbReference>
<dbReference type="InterPro" id="IPR007588">
    <property type="entry name" value="Znf_FLYWCH"/>
</dbReference>
<dbReference type="PANTHER" id="PTHR31665:SF0">
    <property type="entry name" value="FLYWCH FAMILY MEMBER 2"/>
    <property type="match status" value="1"/>
</dbReference>
<evidence type="ECO:0000259" key="5">
    <source>
        <dbReference type="PROSITE" id="PS50157"/>
    </source>
</evidence>
<dbReference type="EMBL" id="OA564324">
    <property type="protein sequence ID" value="CAD7193851.1"/>
    <property type="molecule type" value="Genomic_DNA"/>
</dbReference>
<protein>
    <recommendedName>
        <fullName evidence="5">C2H2-type domain-containing protein</fullName>
    </recommendedName>
</protein>
<organism evidence="6">
    <name type="scientific">Timema douglasi</name>
    <name type="common">Walking stick</name>
    <dbReference type="NCBI Taxonomy" id="61478"/>
    <lineage>
        <taxon>Eukaryota</taxon>
        <taxon>Metazoa</taxon>
        <taxon>Ecdysozoa</taxon>
        <taxon>Arthropoda</taxon>
        <taxon>Hexapoda</taxon>
        <taxon>Insecta</taxon>
        <taxon>Pterygota</taxon>
        <taxon>Neoptera</taxon>
        <taxon>Polyneoptera</taxon>
        <taxon>Phasmatodea</taxon>
        <taxon>Timematodea</taxon>
        <taxon>Timematoidea</taxon>
        <taxon>Timematidae</taxon>
        <taxon>Timema</taxon>
    </lineage>
</organism>
<name>A0A7R8V906_TIMDO</name>
<keyword evidence="3" id="KW-0862">Zinc</keyword>